<dbReference type="PROSITE" id="PS50084">
    <property type="entry name" value="KH_TYPE_1"/>
    <property type="match status" value="1"/>
</dbReference>
<dbReference type="CDD" id="cd04455">
    <property type="entry name" value="S1_NusA"/>
    <property type="match status" value="1"/>
</dbReference>
<sequence>MNIDMRTLKAIEEQQGIAVRDLLETIAGALLYAYREFRGDTNREARARVDIDRDTGEVNVILSEVDEDGEVISEWDDTPNNFSRVGAQAVRDAIMRRLREAEAGRAYDAYSAYEHTVVSGVVQRDARANERGIVVIQLGTELDSQDGILLPAEQIPTEKLKHGDRVKAFVVEVNRGTRNIQVNLSRTHPELVKGLFELEVPEVADGSVEITGIAREAGHRSKVAVIGRAKGLNAKGACIGPRGQRVSNIMRELGGEKIDIVDYSDDPAAFVGNALAPAKVIDVEIIDEENQMARVIVPDYQLSLAIGREGQNARLAARLTGWRIDIHSDQDPKLEELRAQDKQRREEQAREREAAAQAEDTYAEGGYDDEGYADDGYGHQPEVDARPEQAERSEAAQDDANADALAAEEPAESPETTSMLSTQQDAEDSSEPASESSTSPEVQPEGQENSED</sequence>
<dbReference type="SUPFAM" id="SSF54814">
    <property type="entry name" value="Prokaryotic type KH domain (KH-domain type II)"/>
    <property type="match status" value="2"/>
</dbReference>
<reference evidence="10 11" key="1">
    <citation type="submission" date="2016-10" db="EMBL/GenBank/DDBJ databases">
        <authorList>
            <person name="de Groot N.N."/>
        </authorList>
    </citation>
    <scope>NUCLEOTIDE SEQUENCE [LARGE SCALE GENOMIC DNA]</scope>
    <source>
        <strain>J11</strain>
        <strain evidence="11">PG 39</strain>
    </source>
</reference>
<evidence type="ECO:0000313" key="10">
    <source>
        <dbReference type="EMBL" id="SFG36173.1"/>
    </source>
</evidence>
<dbReference type="SMART" id="SM00322">
    <property type="entry name" value="KH"/>
    <property type="match status" value="2"/>
</dbReference>
<dbReference type="AlphaFoldDB" id="A0A1I2R7Z2"/>
<dbReference type="InterPro" id="IPR058582">
    <property type="entry name" value="KH_NusA_2nd"/>
</dbReference>
<evidence type="ECO:0000256" key="2">
    <source>
        <dbReference type="ARBA" id="ARBA00022490"/>
    </source>
</evidence>
<dbReference type="EMBL" id="FOPJ01000003">
    <property type="protein sequence ID" value="SFG36173.1"/>
    <property type="molecule type" value="Genomic_DNA"/>
</dbReference>
<feature type="compositionally biased region" description="Low complexity" evidence="8">
    <location>
        <begin position="431"/>
        <end position="441"/>
    </location>
</feature>
<dbReference type="OrthoDB" id="9807233at2"/>
<dbReference type="Gene3D" id="3.30.1480.10">
    <property type="entry name" value="NusA, N-terminal domain"/>
    <property type="match status" value="1"/>
</dbReference>
<feature type="compositionally biased region" description="Polar residues" evidence="8">
    <location>
        <begin position="414"/>
        <end position="424"/>
    </location>
</feature>
<keyword evidence="2 7" id="KW-0963">Cytoplasm</keyword>
<keyword evidence="5 7" id="KW-0805">Transcription regulation</keyword>
<comment type="function">
    <text evidence="7">Participates in both transcription termination and antitermination.</text>
</comment>
<dbReference type="InterPro" id="IPR030842">
    <property type="entry name" value="TF_NusA_bacterial"/>
</dbReference>
<dbReference type="NCBIfam" id="TIGR01953">
    <property type="entry name" value="NusA"/>
    <property type="match status" value="1"/>
</dbReference>
<feature type="compositionally biased region" description="Basic and acidic residues" evidence="8">
    <location>
        <begin position="333"/>
        <end position="354"/>
    </location>
</feature>
<dbReference type="HAMAP" id="MF_00945_B">
    <property type="entry name" value="NusA_B"/>
    <property type="match status" value="1"/>
</dbReference>
<evidence type="ECO:0000256" key="7">
    <source>
        <dbReference type="HAMAP-Rule" id="MF_00945"/>
    </source>
</evidence>
<dbReference type="FunFam" id="3.30.300.20:FF:000005">
    <property type="entry name" value="Transcription termination/antitermination protein NusA"/>
    <property type="match status" value="1"/>
</dbReference>
<keyword evidence="3 7" id="KW-0889">Transcription antitermination</keyword>
<proteinExistence type="inferred from homology"/>
<feature type="compositionally biased region" description="Basic and acidic residues" evidence="8">
    <location>
        <begin position="381"/>
        <end position="395"/>
    </location>
</feature>
<evidence type="ECO:0000256" key="3">
    <source>
        <dbReference type="ARBA" id="ARBA00022814"/>
    </source>
</evidence>
<name>A0A1I2R7Z2_9CORY</name>
<comment type="subunit">
    <text evidence="7">Monomer. Binds directly to the core enzyme of the DNA-dependent RNA polymerase and to nascent RNA.</text>
</comment>
<dbReference type="SUPFAM" id="SSF50249">
    <property type="entry name" value="Nucleic acid-binding proteins"/>
    <property type="match status" value="1"/>
</dbReference>
<dbReference type="CDD" id="cd22529">
    <property type="entry name" value="KH-II_NusA_rpt2"/>
    <property type="match status" value="1"/>
</dbReference>
<dbReference type="InterPro" id="IPR009019">
    <property type="entry name" value="KH_sf_prok-type"/>
</dbReference>
<dbReference type="FunFam" id="3.30.300.20:FF:000002">
    <property type="entry name" value="Transcription termination/antitermination protein NusA"/>
    <property type="match status" value="1"/>
</dbReference>
<evidence type="ECO:0000259" key="9">
    <source>
        <dbReference type="SMART" id="SM00322"/>
    </source>
</evidence>
<comment type="subcellular location">
    <subcellularLocation>
        <location evidence="7">Cytoplasm</location>
    </subcellularLocation>
</comment>
<dbReference type="InterPro" id="IPR013735">
    <property type="entry name" value="TF_NusA_N"/>
</dbReference>
<dbReference type="InterPro" id="IPR036555">
    <property type="entry name" value="NusA_N_sf"/>
</dbReference>
<dbReference type="Pfam" id="PF26594">
    <property type="entry name" value="KH_NusA_2nd"/>
    <property type="match status" value="1"/>
</dbReference>
<dbReference type="InterPro" id="IPR010213">
    <property type="entry name" value="TF_NusA"/>
</dbReference>
<feature type="compositionally biased region" description="Low complexity" evidence="8">
    <location>
        <begin position="355"/>
        <end position="365"/>
    </location>
</feature>
<dbReference type="InterPro" id="IPR004087">
    <property type="entry name" value="KH_dom"/>
</dbReference>
<evidence type="ECO:0000256" key="1">
    <source>
        <dbReference type="ARBA" id="ARBA00022472"/>
    </source>
</evidence>
<dbReference type="Gene3D" id="2.40.50.140">
    <property type="entry name" value="Nucleic acid-binding proteins"/>
    <property type="match status" value="1"/>
</dbReference>
<dbReference type="GO" id="GO:0031564">
    <property type="term" value="P:transcription antitermination"/>
    <property type="evidence" value="ECO:0007669"/>
    <property type="project" value="UniProtKB-UniRule"/>
</dbReference>
<keyword evidence="4 7" id="KW-0694">RNA-binding</keyword>
<dbReference type="InterPro" id="IPR025249">
    <property type="entry name" value="TF_NusA_KH_1st"/>
</dbReference>
<dbReference type="Pfam" id="PF08529">
    <property type="entry name" value="NusA_N"/>
    <property type="match status" value="1"/>
</dbReference>
<feature type="region of interest" description="Disordered" evidence="8">
    <location>
        <begin position="333"/>
        <end position="452"/>
    </location>
</feature>
<dbReference type="GO" id="GO:0006353">
    <property type="term" value="P:DNA-templated transcription termination"/>
    <property type="evidence" value="ECO:0007669"/>
    <property type="project" value="UniProtKB-UniRule"/>
</dbReference>
<evidence type="ECO:0000256" key="5">
    <source>
        <dbReference type="ARBA" id="ARBA00023015"/>
    </source>
</evidence>
<evidence type="ECO:0000256" key="6">
    <source>
        <dbReference type="ARBA" id="ARBA00023163"/>
    </source>
</evidence>
<accession>A0A1I2R7Z2</accession>
<dbReference type="Gene3D" id="3.30.300.20">
    <property type="match status" value="2"/>
</dbReference>
<dbReference type="Proteomes" id="UP000199065">
    <property type="component" value="Unassembled WGS sequence"/>
</dbReference>
<organism evidence="10 11">
    <name type="scientific">Corynebacterium spheniscorum</name>
    <dbReference type="NCBI Taxonomy" id="185761"/>
    <lineage>
        <taxon>Bacteria</taxon>
        <taxon>Bacillati</taxon>
        <taxon>Actinomycetota</taxon>
        <taxon>Actinomycetes</taxon>
        <taxon>Mycobacteriales</taxon>
        <taxon>Corynebacteriaceae</taxon>
        <taxon>Corynebacterium</taxon>
    </lineage>
</organism>
<dbReference type="Pfam" id="PF13184">
    <property type="entry name" value="KH_NusA_1st"/>
    <property type="match status" value="1"/>
</dbReference>
<feature type="domain" description="K Homology" evidence="9">
    <location>
        <begin position="217"/>
        <end position="288"/>
    </location>
</feature>
<dbReference type="GO" id="GO:0005829">
    <property type="term" value="C:cytosol"/>
    <property type="evidence" value="ECO:0007669"/>
    <property type="project" value="TreeGrafter"/>
</dbReference>
<keyword evidence="1 7" id="KW-0806">Transcription termination</keyword>
<gene>
    <name evidence="7" type="primary">nusA</name>
    <name evidence="10" type="ORF">SAMN05660282_00650</name>
</gene>
<feature type="domain" description="K Homology" evidence="9">
    <location>
        <begin position="289"/>
        <end position="356"/>
    </location>
</feature>
<evidence type="ECO:0000256" key="8">
    <source>
        <dbReference type="SAM" id="MobiDB-lite"/>
    </source>
</evidence>
<dbReference type="InterPro" id="IPR012340">
    <property type="entry name" value="NA-bd_OB-fold"/>
</dbReference>
<dbReference type="GO" id="GO:0003700">
    <property type="term" value="F:DNA-binding transcription factor activity"/>
    <property type="evidence" value="ECO:0007669"/>
    <property type="project" value="InterPro"/>
</dbReference>
<dbReference type="InterPro" id="IPR015946">
    <property type="entry name" value="KH_dom-like_a/b"/>
</dbReference>
<dbReference type="STRING" id="185761.SAMN05660282_00650"/>
<evidence type="ECO:0000313" key="11">
    <source>
        <dbReference type="Proteomes" id="UP000199065"/>
    </source>
</evidence>
<dbReference type="GO" id="GO:0003723">
    <property type="term" value="F:RNA binding"/>
    <property type="evidence" value="ECO:0007669"/>
    <property type="project" value="UniProtKB-UniRule"/>
</dbReference>
<dbReference type="SUPFAM" id="SSF69705">
    <property type="entry name" value="Transcription factor NusA, N-terminal domain"/>
    <property type="match status" value="1"/>
</dbReference>
<keyword evidence="6 7" id="KW-0804">Transcription</keyword>
<dbReference type="PANTHER" id="PTHR22648:SF0">
    <property type="entry name" value="TRANSCRIPTION TERMINATION_ANTITERMINATION PROTEIN NUSA"/>
    <property type="match status" value="1"/>
</dbReference>
<protein>
    <recommendedName>
        <fullName evidence="7">Transcription termination/antitermination protein NusA</fullName>
    </recommendedName>
</protein>
<evidence type="ECO:0000256" key="4">
    <source>
        <dbReference type="ARBA" id="ARBA00022884"/>
    </source>
</evidence>
<keyword evidence="11" id="KW-1185">Reference proteome</keyword>
<dbReference type="CDD" id="cd02134">
    <property type="entry name" value="KH-II_NusA_rpt1"/>
    <property type="match status" value="1"/>
</dbReference>
<comment type="similarity">
    <text evidence="7">Belongs to the NusA family.</text>
</comment>
<dbReference type="PANTHER" id="PTHR22648">
    <property type="entry name" value="TRANSCRIPTION TERMINATION FACTOR NUSA"/>
    <property type="match status" value="1"/>
</dbReference>